<protein>
    <recommendedName>
        <fullName evidence="6">Phosphate transporter</fullName>
    </recommendedName>
</protein>
<name>A0A250FQM4_9FLAO</name>
<dbReference type="PANTHER" id="PTHR11101">
    <property type="entry name" value="PHOSPHATE TRANSPORTER"/>
    <property type="match status" value="1"/>
</dbReference>
<keyword evidence="6" id="KW-0592">Phosphate transport</keyword>
<dbReference type="InterPro" id="IPR001204">
    <property type="entry name" value="Phos_transporter"/>
</dbReference>
<dbReference type="EMBL" id="CP022386">
    <property type="protein sequence ID" value="ATA87420.1"/>
    <property type="molecule type" value="Genomic_DNA"/>
</dbReference>
<dbReference type="AlphaFoldDB" id="A0A250FQM4"/>
<dbReference type="GeneID" id="84808846"/>
<feature type="transmembrane region" description="Helical" evidence="6">
    <location>
        <begin position="47"/>
        <end position="65"/>
    </location>
</feature>
<evidence type="ECO:0000256" key="3">
    <source>
        <dbReference type="ARBA" id="ARBA00022692"/>
    </source>
</evidence>
<evidence type="ECO:0000256" key="4">
    <source>
        <dbReference type="ARBA" id="ARBA00022989"/>
    </source>
</evidence>
<dbReference type="GO" id="GO:0005315">
    <property type="term" value="F:phosphate transmembrane transporter activity"/>
    <property type="evidence" value="ECO:0007669"/>
    <property type="project" value="InterPro"/>
</dbReference>
<dbReference type="KEGG" id="cgh:CGC50_09800"/>
<reference evidence="8" key="1">
    <citation type="submission" date="2017-06" db="EMBL/GenBank/DDBJ databases">
        <title>Capnocytophaga spp. assemblies.</title>
        <authorList>
            <person name="Gulvik C.A."/>
        </authorList>
    </citation>
    <scope>NUCLEOTIDE SEQUENCE [LARGE SCALE GENOMIC DNA]</scope>
    <source>
        <strain evidence="8">H1496</strain>
    </source>
</reference>
<dbReference type="RefSeq" id="WP_095910687.1">
    <property type="nucleotide sequence ID" value="NZ_CP022386.1"/>
</dbReference>
<feature type="transmembrane region" description="Helical" evidence="6">
    <location>
        <begin position="156"/>
        <end position="178"/>
    </location>
</feature>
<feature type="transmembrane region" description="Helical" evidence="6">
    <location>
        <begin position="315"/>
        <end position="334"/>
    </location>
</feature>
<feature type="transmembrane region" description="Helical" evidence="6">
    <location>
        <begin position="257"/>
        <end position="273"/>
    </location>
</feature>
<accession>A0A250FQM4</accession>
<evidence type="ECO:0000313" key="8">
    <source>
        <dbReference type="Proteomes" id="UP000217250"/>
    </source>
</evidence>
<dbReference type="GO" id="GO:0016020">
    <property type="term" value="C:membrane"/>
    <property type="evidence" value="ECO:0007669"/>
    <property type="project" value="UniProtKB-SubCell"/>
</dbReference>
<evidence type="ECO:0000256" key="1">
    <source>
        <dbReference type="ARBA" id="ARBA00004141"/>
    </source>
</evidence>
<keyword evidence="5 6" id="KW-0472">Membrane</keyword>
<keyword evidence="3 6" id="KW-0812">Transmembrane</keyword>
<feature type="transmembrane region" description="Helical" evidence="6">
    <location>
        <begin position="110"/>
        <end position="128"/>
    </location>
</feature>
<keyword evidence="2 6" id="KW-0813">Transport</keyword>
<evidence type="ECO:0000313" key="7">
    <source>
        <dbReference type="EMBL" id="ATA87420.1"/>
    </source>
</evidence>
<comment type="similarity">
    <text evidence="6">Belongs to the inorganic phosphate transporter (PiT) (TC 2.A.20) family.</text>
</comment>
<feature type="transmembrane region" description="Helical" evidence="6">
    <location>
        <begin position="468"/>
        <end position="492"/>
    </location>
</feature>
<sequence length="758" mass="85234">MEQVYIFTLSALFALAIFDLVVGVSNDAVNFLNSAFSSRAARLRTIMIVASIGVGIGAIFSNGMMEIAKKGIFNPEMFYFEELMVIFAAVMLADILLLDFFNTLGLPTSTTISIVFELLGASVGVAFVKELKEKDRLLYVIDGVRNYINTDKVGQVIVAIFVSVFIAFVVGSLVQFLTRLLFTFDFEKRMRYFSGIVGGIALTALSYFLVIKGLSGLSFMHKELLDWIDQNTLLLLGCFFVGFFILGQVLYWYKVSIWRVVILSGTFALAMAFAGNDLVNFIGVPVAAWDSFQLWEASGTPEQSMTMGALRENVQTPQIFLIIAGTLMILTIWFSKKALNVMQTEMKLSQQGGGKERFEATGLSRGIVRFSVWVTSMIEALIPKRTLKYIHSRFEKPEEEKSDSIDKPAYDVIRAAINLVVSSSLIAVGTSLKLPLSTTYVTFMVAMGTSLADRAWGRESAVFRVAGVFNVIGGWFLTAGAAFVMGLGIAVILFYGEIYGLITMIFLVGYLVVRNAIAYRRKQRKEKEAQKKRFNKEDLITISGIMKLSSQNIAGAVQTIDELYREVIDNLAVENHKGLKACKKRAKALTSDIEDLKSDIYYFIRSIDDSSVTSSKFYILILDYLHSMSNSISFIADTSYTHVDNNHKKLKYNHIRNLKTISEKMQQQFQKILEILNVSMYSNSTTQLIKDVSSIKDEISELIEKQIRDIRTTESSPKNTKLYFSLLLETRVLIRSIINLMTLFKNFKDQFRTMTNEK</sequence>
<gene>
    <name evidence="7" type="ORF">CGC50_09800</name>
</gene>
<dbReference type="OrthoDB" id="1110016at2"/>
<evidence type="ECO:0000256" key="2">
    <source>
        <dbReference type="ARBA" id="ARBA00022448"/>
    </source>
</evidence>
<dbReference type="Pfam" id="PF01384">
    <property type="entry name" value="PHO4"/>
    <property type="match status" value="1"/>
</dbReference>
<feature type="transmembrane region" description="Helical" evidence="6">
    <location>
        <begin position="498"/>
        <end position="517"/>
    </location>
</feature>
<dbReference type="Proteomes" id="UP000217250">
    <property type="component" value="Chromosome"/>
</dbReference>
<dbReference type="GO" id="GO:0035435">
    <property type="term" value="P:phosphate ion transmembrane transport"/>
    <property type="evidence" value="ECO:0007669"/>
    <property type="project" value="TreeGrafter"/>
</dbReference>
<proteinExistence type="inferred from homology"/>
<dbReference type="PANTHER" id="PTHR11101:SF16">
    <property type="entry name" value="PHOSPHATE TRANSPORTER"/>
    <property type="match status" value="1"/>
</dbReference>
<evidence type="ECO:0000256" key="5">
    <source>
        <dbReference type="ARBA" id="ARBA00023136"/>
    </source>
</evidence>
<evidence type="ECO:0000256" key="6">
    <source>
        <dbReference type="RuleBase" id="RU363058"/>
    </source>
</evidence>
<feature type="transmembrane region" description="Helical" evidence="6">
    <location>
        <begin position="77"/>
        <end position="98"/>
    </location>
</feature>
<feature type="transmembrane region" description="Helical" evidence="6">
    <location>
        <begin position="232"/>
        <end position="251"/>
    </location>
</feature>
<keyword evidence="4 6" id="KW-1133">Transmembrane helix</keyword>
<comment type="subcellular location">
    <subcellularLocation>
        <location evidence="1 6">Membrane</location>
        <topology evidence="1 6">Multi-pass membrane protein</topology>
    </subcellularLocation>
</comment>
<organism evidence="7 8">
    <name type="scientific">Capnocytophaga gingivalis</name>
    <dbReference type="NCBI Taxonomy" id="1017"/>
    <lineage>
        <taxon>Bacteria</taxon>
        <taxon>Pseudomonadati</taxon>
        <taxon>Bacteroidota</taxon>
        <taxon>Flavobacteriia</taxon>
        <taxon>Flavobacteriales</taxon>
        <taxon>Flavobacteriaceae</taxon>
        <taxon>Capnocytophaga</taxon>
    </lineage>
</organism>
<feature type="transmembrane region" description="Helical" evidence="6">
    <location>
        <begin position="190"/>
        <end position="211"/>
    </location>
</feature>